<evidence type="ECO:0000313" key="2">
    <source>
        <dbReference type="Proteomes" id="UP001341840"/>
    </source>
</evidence>
<organism evidence="1 2">
    <name type="scientific">Stylosanthes scabra</name>
    <dbReference type="NCBI Taxonomy" id="79078"/>
    <lineage>
        <taxon>Eukaryota</taxon>
        <taxon>Viridiplantae</taxon>
        <taxon>Streptophyta</taxon>
        <taxon>Embryophyta</taxon>
        <taxon>Tracheophyta</taxon>
        <taxon>Spermatophyta</taxon>
        <taxon>Magnoliopsida</taxon>
        <taxon>eudicotyledons</taxon>
        <taxon>Gunneridae</taxon>
        <taxon>Pentapetalae</taxon>
        <taxon>rosids</taxon>
        <taxon>fabids</taxon>
        <taxon>Fabales</taxon>
        <taxon>Fabaceae</taxon>
        <taxon>Papilionoideae</taxon>
        <taxon>50 kb inversion clade</taxon>
        <taxon>dalbergioids sensu lato</taxon>
        <taxon>Dalbergieae</taxon>
        <taxon>Pterocarpus clade</taxon>
        <taxon>Stylosanthes</taxon>
    </lineage>
</organism>
<accession>A0ABU6SAT5</accession>
<dbReference type="Proteomes" id="UP001341840">
    <property type="component" value="Unassembled WGS sequence"/>
</dbReference>
<keyword evidence="2" id="KW-1185">Reference proteome</keyword>
<name>A0ABU6SAT5_9FABA</name>
<sequence length="102" mass="11285">MFELYLKNAVLTTIAAVDGRTTDGGYGCCQARRERERTCSVAVVYVSSVAGELFRHQTPLLPVFLETAETTDRFPLFSIAVSFGSSHCRSSSTAAEQNHHRR</sequence>
<evidence type="ECO:0000313" key="1">
    <source>
        <dbReference type="EMBL" id="MED6133143.1"/>
    </source>
</evidence>
<dbReference type="EMBL" id="JASCZI010060510">
    <property type="protein sequence ID" value="MED6133143.1"/>
    <property type="molecule type" value="Genomic_DNA"/>
</dbReference>
<gene>
    <name evidence="1" type="ORF">PIB30_025778</name>
</gene>
<proteinExistence type="predicted"/>
<protein>
    <submittedName>
        <fullName evidence="1">Uncharacterized protein</fullName>
    </submittedName>
</protein>
<comment type="caution">
    <text evidence="1">The sequence shown here is derived from an EMBL/GenBank/DDBJ whole genome shotgun (WGS) entry which is preliminary data.</text>
</comment>
<reference evidence="1 2" key="1">
    <citation type="journal article" date="2023" name="Plants (Basel)">
        <title>Bridging the Gap: Combining Genomics and Transcriptomics Approaches to Understand Stylosanthes scabra, an Orphan Legume from the Brazilian Caatinga.</title>
        <authorList>
            <person name="Ferreira-Neto J.R.C."/>
            <person name="da Silva M.D."/>
            <person name="Binneck E."/>
            <person name="de Melo N.F."/>
            <person name="da Silva R.H."/>
            <person name="de Melo A.L.T.M."/>
            <person name="Pandolfi V."/>
            <person name="Bustamante F.O."/>
            <person name="Brasileiro-Vidal A.C."/>
            <person name="Benko-Iseppon A.M."/>
        </authorList>
    </citation>
    <scope>NUCLEOTIDE SEQUENCE [LARGE SCALE GENOMIC DNA]</scope>
    <source>
        <tissue evidence="1">Leaves</tissue>
    </source>
</reference>